<dbReference type="GO" id="GO:0005509">
    <property type="term" value="F:calcium ion binding"/>
    <property type="evidence" value="ECO:0007669"/>
    <property type="project" value="InterPro"/>
</dbReference>
<evidence type="ECO:0000313" key="2">
    <source>
        <dbReference type="EMBL" id="SFF04655.1"/>
    </source>
</evidence>
<feature type="domain" description="Cadherin" evidence="1">
    <location>
        <begin position="90"/>
        <end position="183"/>
    </location>
</feature>
<dbReference type="SMART" id="SM00112">
    <property type="entry name" value="CA"/>
    <property type="match status" value="1"/>
</dbReference>
<dbReference type="EMBL" id="FONY01000014">
    <property type="protein sequence ID" value="SFF04655.1"/>
    <property type="molecule type" value="Genomic_DNA"/>
</dbReference>
<keyword evidence="3" id="KW-1185">Reference proteome</keyword>
<reference evidence="2 3" key="1">
    <citation type="submission" date="2016-10" db="EMBL/GenBank/DDBJ databases">
        <authorList>
            <person name="de Groot N.N."/>
        </authorList>
    </citation>
    <scope>NUCLEOTIDE SEQUENCE [LARGE SCALE GENOMIC DNA]</scope>
    <source>
        <strain>GEY</strain>
        <strain evidence="3">DSM 9560</strain>
    </source>
</reference>
<sequence>MIVPQLKAKNWKQPFSLAKSLALKWLILALIWFDNDQIRSFAKFEQEAIPVNERLDCTVEDFKGSESLKKRSRAVLDFHTTILDESNPKSFEIDVLEIDENTIIGSIELADKSKKIKSFSIIDGDEYGYFTIDNAGTLSIADHHAQIGSYPLLIQATDEKGWQGKATIKVEIKSTTTNQVPILIGQTFNITPKFTSQRLIAQIEAEDPDAQSNDESVSYLLHHIEINKNKQKILGDEQSIFELTKDGKLKLKDASQIKLGDNYLLHIKAIDAQGGMTEAKYDLNVLSTSAPIINSQTFSIVEGSPTNTLVGTVVATDSDGSIVNYEITAAQFLITPPMPASNSSSDTQYNPMNVFSINTTNGQLRVNNPKYLLNVLGPIQLTVRVRDNDGLTATANVTVNVLDMSVSIAQNYSLSWTTVAAHPDGHNEATGGVTSDKLYVLGGFTSTFAPKKVVHVYNPSTNAWTKLADMPPLSVSTTHGGATHMGFASDGTDFYIAAGYAANASGAGQVFGSTRVYKYTVATNTYQELPQLPTNRAAGELEYIDGKLYYFGGTNTARTIDQGNLYMLNLATNAISWTQLAMMPNPRNHLGSVVYHGKIYVFGGQKEHDGKLVPQDDVHMYDPATDTWTHVTDMPRAFNHIHASIFTYGEYIFTVGGQINHNAGTYRDVYAYHPPTNTWIRFTDIPAGRMSPVAGVIDGKIYVSGGNNSKTTYVANLPSQFVVNPPPIQYTLQISAEKGGTVNNIGGNYPAGSSLTAQATPNQGFTFDKWVNGSGQTVSTTNPYTFTLNANTTLRAVFIQNPSPNNLHVRINAGGNQVTTSGQTWAASQGFANFLNRNTTSNISGTPDAI</sequence>
<dbReference type="PROSITE" id="PS50268">
    <property type="entry name" value="CADHERIN_2"/>
    <property type="match status" value="2"/>
</dbReference>
<proteinExistence type="predicted"/>
<dbReference type="InterPro" id="IPR006652">
    <property type="entry name" value="Kelch_1"/>
</dbReference>
<dbReference type="SUPFAM" id="SSF49313">
    <property type="entry name" value="Cadherin-like"/>
    <property type="match status" value="2"/>
</dbReference>
<feature type="domain" description="Cadherin" evidence="1">
    <location>
        <begin position="292"/>
        <end position="412"/>
    </location>
</feature>
<name>A0A1I2FHA7_9BACT</name>
<protein>
    <submittedName>
        <fullName evidence="2">N-acetylneuraminic acid mutarotase</fullName>
    </submittedName>
</protein>
<evidence type="ECO:0000259" key="1">
    <source>
        <dbReference type="PROSITE" id="PS50268"/>
    </source>
</evidence>
<organism evidence="2 3">
    <name type="scientific">Thermoflexibacter ruber</name>
    <dbReference type="NCBI Taxonomy" id="1003"/>
    <lineage>
        <taxon>Bacteria</taxon>
        <taxon>Pseudomonadati</taxon>
        <taxon>Bacteroidota</taxon>
        <taxon>Cytophagia</taxon>
        <taxon>Cytophagales</taxon>
        <taxon>Thermoflexibacteraceae</taxon>
        <taxon>Thermoflexibacter</taxon>
    </lineage>
</organism>
<dbReference type="SMART" id="SM00612">
    <property type="entry name" value="Kelch"/>
    <property type="match status" value="5"/>
</dbReference>
<dbReference type="Gene3D" id="2.120.10.80">
    <property type="entry name" value="Kelch-type beta propeller"/>
    <property type="match status" value="1"/>
</dbReference>
<dbReference type="CDD" id="cd11304">
    <property type="entry name" value="Cadherin_repeat"/>
    <property type="match status" value="2"/>
</dbReference>
<dbReference type="RefSeq" id="WP_177217315.1">
    <property type="nucleotide sequence ID" value="NZ_FONY01000014.1"/>
</dbReference>
<dbReference type="Proteomes" id="UP000199513">
    <property type="component" value="Unassembled WGS sequence"/>
</dbReference>
<dbReference type="InterPro" id="IPR002126">
    <property type="entry name" value="Cadherin-like_dom"/>
</dbReference>
<dbReference type="Pfam" id="PF24681">
    <property type="entry name" value="Kelch_KLHDC2_KLHL20_DRC7"/>
    <property type="match status" value="1"/>
</dbReference>
<evidence type="ECO:0000313" key="3">
    <source>
        <dbReference type="Proteomes" id="UP000199513"/>
    </source>
</evidence>
<dbReference type="Pfam" id="PF00028">
    <property type="entry name" value="Cadherin"/>
    <property type="match status" value="1"/>
</dbReference>
<dbReference type="Gene3D" id="2.60.40.60">
    <property type="entry name" value="Cadherins"/>
    <property type="match status" value="2"/>
</dbReference>
<dbReference type="AlphaFoldDB" id="A0A1I2FHA7"/>
<gene>
    <name evidence="2" type="ORF">SAMN04488541_10141</name>
</gene>
<dbReference type="GO" id="GO:0007156">
    <property type="term" value="P:homophilic cell adhesion via plasma membrane adhesion molecules"/>
    <property type="evidence" value="ECO:0007669"/>
    <property type="project" value="InterPro"/>
</dbReference>
<dbReference type="GO" id="GO:0016020">
    <property type="term" value="C:membrane"/>
    <property type="evidence" value="ECO:0007669"/>
    <property type="project" value="InterPro"/>
</dbReference>
<dbReference type="Pfam" id="PF18998">
    <property type="entry name" value="Flg_new_2"/>
    <property type="match status" value="1"/>
</dbReference>
<dbReference type="InterPro" id="IPR015919">
    <property type="entry name" value="Cadherin-like_sf"/>
</dbReference>
<accession>A0A1I2FHA7</accession>
<feature type="non-terminal residue" evidence="2">
    <location>
        <position position="850"/>
    </location>
</feature>
<dbReference type="SUPFAM" id="SSF117281">
    <property type="entry name" value="Kelch motif"/>
    <property type="match status" value="1"/>
</dbReference>
<dbReference type="InterPro" id="IPR044060">
    <property type="entry name" value="Bacterial_rp_domain"/>
</dbReference>
<dbReference type="Pfam" id="PF01344">
    <property type="entry name" value="Kelch_1"/>
    <property type="match status" value="1"/>
</dbReference>
<dbReference type="InterPro" id="IPR015915">
    <property type="entry name" value="Kelch-typ_b-propeller"/>
</dbReference>
<dbReference type="PANTHER" id="PTHR45632">
    <property type="entry name" value="LD33804P"/>
    <property type="match status" value="1"/>
</dbReference>